<accession>A0A6G7YDW0</accession>
<dbReference type="InterPro" id="IPR011335">
    <property type="entry name" value="Restrct_endonuc-II-like"/>
</dbReference>
<dbReference type="Proteomes" id="UP000502035">
    <property type="component" value="Chromosome"/>
</dbReference>
<feature type="domain" description="DUF559" evidence="1">
    <location>
        <begin position="220"/>
        <end position="283"/>
    </location>
</feature>
<name>A0A6G7YDW0_9ACTN</name>
<reference evidence="2 3" key="1">
    <citation type="submission" date="2020-03" db="EMBL/GenBank/DDBJ databases">
        <title>Nocardioides sp. nov., isolated from fish.</title>
        <authorList>
            <person name="Hyun D.-W."/>
            <person name="Bae J.-W."/>
        </authorList>
    </citation>
    <scope>NUCLEOTIDE SEQUENCE [LARGE SCALE GENOMIC DNA]</scope>
    <source>
        <strain evidence="2 3">HDW12A</strain>
    </source>
</reference>
<dbReference type="RefSeq" id="WP_166315513.1">
    <property type="nucleotide sequence ID" value="NZ_CP049866.1"/>
</dbReference>
<dbReference type="AlphaFoldDB" id="A0A6G7YDW0"/>
<organism evidence="2 3">
    <name type="scientific">Nocardioides piscis</name>
    <dbReference type="NCBI Taxonomy" id="2714938"/>
    <lineage>
        <taxon>Bacteria</taxon>
        <taxon>Bacillati</taxon>
        <taxon>Actinomycetota</taxon>
        <taxon>Actinomycetes</taxon>
        <taxon>Propionibacteriales</taxon>
        <taxon>Nocardioidaceae</taxon>
        <taxon>Nocardioides</taxon>
    </lineage>
</organism>
<dbReference type="EMBL" id="CP049866">
    <property type="protein sequence ID" value="QIK74831.1"/>
    <property type="molecule type" value="Genomic_DNA"/>
</dbReference>
<evidence type="ECO:0000313" key="2">
    <source>
        <dbReference type="EMBL" id="QIK74831.1"/>
    </source>
</evidence>
<evidence type="ECO:0000313" key="3">
    <source>
        <dbReference type="Proteomes" id="UP000502035"/>
    </source>
</evidence>
<keyword evidence="3" id="KW-1185">Reference proteome</keyword>
<protein>
    <submittedName>
        <fullName evidence="2">DUF559 domain-containing protein</fullName>
    </submittedName>
</protein>
<gene>
    <name evidence="2" type="ORF">G7071_04695</name>
</gene>
<dbReference type="KEGG" id="npi:G7071_04695"/>
<dbReference type="Pfam" id="PF04480">
    <property type="entry name" value="DUF559"/>
    <property type="match status" value="1"/>
</dbReference>
<proteinExistence type="predicted"/>
<dbReference type="SUPFAM" id="SSF52980">
    <property type="entry name" value="Restriction endonuclease-like"/>
    <property type="match status" value="1"/>
</dbReference>
<evidence type="ECO:0000259" key="1">
    <source>
        <dbReference type="Pfam" id="PF04480"/>
    </source>
</evidence>
<sequence length="311" mass="35329">MNEEKLDTTRPFRRVDALAKGITAKELRGPRFRPIFRGVLIASCIKVTPKIRAEAALRLFDPTAFASHASAARLLGVPIPTLPDEHVTVFHQRMRRHHRGIRTHVSDTMDVQRFTGGLLSDHRRMFVELAELVGLVDLVVAGDHMVRRGWITPEQLVAYCDTSRHRAARAARRAAAYVRAEVDSPMETRLRMLLVLAGLPEPAVNMKIRAADGEVVRRYDLSFEGVKVIVEYDGRQHIERIEAWESDLERREAIDDDGWRILVVVASGIYKSPERTVLRVWRLLRARGLDGVPARPDDEWRAHFPGHAQAI</sequence>
<dbReference type="InterPro" id="IPR007569">
    <property type="entry name" value="DUF559"/>
</dbReference>